<feature type="domain" description="EGF-like" evidence="6">
    <location>
        <begin position="62"/>
        <end position="103"/>
    </location>
</feature>
<comment type="subcellular location">
    <subcellularLocation>
        <location evidence="1">Membrane</location>
    </subcellularLocation>
</comment>
<feature type="disulfide bond" evidence="5">
    <location>
        <begin position="192"/>
        <end position="209"/>
    </location>
</feature>
<dbReference type="AlphaFoldDB" id="A0A1I7XMA8"/>
<feature type="domain" description="EGF-like" evidence="6">
    <location>
        <begin position="7"/>
        <end position="50"/>
    </location>
</feature>
<feature type="domain" description="EGF-like" evidence="6">
    <location>
        <begin position="134"/>
        <end position="175"/>
    </location>
</feature>
<keyword evidence="7" id="KW-1185">Reference proteome</keyword>
<dbReference type="SMART" id="SM00181">
    <property type="entry name" value="EGF"/>
    <property type="match status" value="4"/>
</dbReference>
<dbReference type="InterPro" id="IPR000742">
    <property type="entry name" value="EGF"/>
</dbReference>
<name>A0A1I7XMA8_HETBA</name>
<dbReference type="Proteomes" id="UP000095283">
    <property type="component" value="Unplaced"/>
</dbReference>
<organism evidence="7 8">
    <name type="scientific">Heterorhabditis bacteriophora</name>
    <name type="common">Entomopathogenic nematode worm</name>
    <dbReference type="NCBI Taxonomy" id="37862"/>
    <lineage>
        <taxon>Eukaryota</taxon>
        <taxon>Metazoa</taxon>
        <taxon>Ecdysozoa</taxon>
        <taxon>Nematoda</taxon>
        <taxon>Chromadorea</taxon>
        <taxon>Rhabditida</taxon>
        <taxon>Rhabditina</taxon>
        <taxon>Rhabditomorpha</taxon>
        <taxon>Strongyloidea</taxon>
        <taxon>Heterorhabditidae</taxon>
        <taxon>Heterorhabditis</taxon>
    </lineage>
</organism>
<evidence type="ECO:0000256" key="2">
    <source>
        <dbReference type="ARBA" id="ARBA00023136"/>
    </source>
</evidence>
<keyword evidence="4" id="KW-0325">Glycoprotein</keyword>
<dbReference type="PROSITE" id="PS50026">
    <property type="entry name" value="EGF_3"/>
    <property type="match status" value="4"/>
</dbReference>
<comment type="caution">
    <text evidence="5">Lacks conserved residue(s) required for the propagation of feature annotation.</text>
</comment>
<dbReference type="GO" id="GO:0016020">
    <property type="term" value="C:membrane"/>
    <property type="evidence" value="ECO:0007669"/>
    <property type="project" value="UniProtKB-SubCell"/>
</dbReference>
<evidence type="ECO:0000256" key="3">
    <source>
        <dbReference type="ARBA" id="ARBA00023157"/>
    </source>
</evidence>
<feature type="disulfide bond" evidence="5">
    <location>
        <begin position="72"/>
        <end position="89"/>
    </location>
</feature>
<protein>
    <submittedName>
        <fullName evidence="8">EGF-like domain-containing protein</fullName>
    </submittedName>
</protein>
<feature type="disulfide bond" evidence="5">
    <location>
        <begin position="146"/>
        <end position="163"/>
    </location>
</feature>
<reference evidence="8" key="1">
    <citation type="submission" date="2016-11" db="UniProtKB">
        <authorList>
            <consortium name="WormBaseParasite"/>
        </authorList>
    </citation>
    <scope>IDENTIFICATION</scope>
</reference>
<dbReference type="PROSITE" id="PS01186">
    <property type="entry name" value="EGF_2"/>
    <property type="match status" value="2"/>
</dbReference>
<keyword evidence="3 5" id="KW-1015">Disulfide bond</keyword>
<proteinExistence type="predicted"/>
<accession>A0A1I7XMA8</accession>
<evidence type="ECO:0000256" key="4">
    <source>
        <dbReference type="ARBA" id="ARBA00023180"/>
    </source>
</evidence>
<evidence type="ECO:0000313" key="8">
    <source>
        <dbReference type="WBParaSite" id="Hba_18447"/>
    </source>
</evidence>
<dbReference type="PANTHER" id="PTHR24038">
    <property type="entry name" value="STABILIN"/>
    <property type="match status" value="1"/>
</dbReference>
<evidence type="ECO:0000256" key="5">
    <source>
        <dbReference type="PROSITE-ProRule" id="PRU00076"/>
    </source>
</evidence>
<keyword evidence="5" id="KW-0245">EGF-like domain</keyword>
<dbReference type="WBParaSite" id="Hba_18447">
    <property type="protein sequence ID" value="Hba_18447"/>
    <property type="gene ID" value="Hba_18447"/>
</dbReference>
<feature type="domain" description="EGF-like" evidence="6">
    <location>
        <begin position="181"/>
        <end position="224"/>
    </location>
</feature>
<dbReference type="Gene3D" id="2.10.25.10">
    <property type="entry name" value="Laminin"/>
    <property type="match status" value="4"/>
</dbReference>
<dbReference type="Pfam" id="PF00008">
    <property type="entry name" value="EGF"/>
    <property type="match status" value="2"/>
</dbReference>
<evidence type="ECO:0000313" key="7">
    <source>
        <dbReference type="Proteomes" id="UP000095283"/>
    </source>
</evidence>
<evidence type="ECO:0000259" key="6">
    <source>
        <dbReference type="PROSITE" id="PS50026"/>
    </source>
</evidence>
<dbReference type="PANTHER" id="PTHR24038:SF11">
    <property type="entry name" value="INTEGRIN BETA-LIKE PROTEIN E"/>
    <property type="match status" value="1"/>
</dbReference>
<sequence>MPLVSVEGPGCDITRDCSKNADCVFERTSEGGKYKCICQSGYSGNGNICVETQLGSVLPPLEQPGCDQLRNCDKNAQCVSDRFTRQYRCECYEGFAGDGITCVRIHSEKTNWEGRKGNNTFISNKYKLNFPVTLFNQCNPANPTSCQQNAECVFGEIESAYVCKCITGFSGDGFNCVPFARPSTCLENPRLCHANAQCVFNHERNSHICICKPGSVGDGYNQCTVQGWSN</sequence>
<keyword evidence="2" id="KW-0472">Membrane</keyword>
<evidence type="ECO:0000256" key="1">
    <source>
        <dbReference type="ARBA" id="ARBA00004370"/>
    </source>
</evidence>